<name>I4DSE2_PAPPL</name>
<evidence type="ECO:0000313" key="2">
    <source>
        <dbReference type="EMBL" id="BAM20832.1"/>
    </source>
</evidence>
<feature type="compositionally biased region" description="Basic and acidic residues" evidence="1">
    <location>
        <begin position="10"/>
        <end position="20"/>
    </location>
</feature>
<dbReference type="AlphaFoldDB" id="I4DSE2"/>
<protein>
    <submittedName>
        <fullName evidence="2">Uncharacterized protein</fullName>
    </submittedName>
</protein>
<sequence length="95" mass="10452">PLAPALAADTDTRVDTHVDTDDTNTTTGQQLQLYRPATAPRQAYRPADVRPAMSNPLMLPRPVLPFPASMSAPLCAQNSTLFVSRYVSVVTWRNR</sequence>
<accession>I4DSE2</accession>
<feature type="region of interest" description="Disordered" evidence="1">
    <location>
        <begin position="1"/>
        <end position="55"/>
    </location>
</feature>
<reference evidence="2" key="1">
    <citation type="journal article" date="2012" name="BMC Biol.">
        <title>Comprehensive microarray-based analysis for stage-specific larval camouflage pattern-associated genes in the swallowtail butterfly, Papilio xuthus.</title>
        <authorList>
            <person name="Futahashi R."/>
            <person name="Shirataki H."/>
            <person name="Narita T."/>
            <person name="Mita K."/>
            <person name="Fujiwara H."/>
        </authorList>
    </citation>
    <scope>NUCLEOTIDE SEQUENCE</scope>
    <source>
        <tissue evidence="2">Epidermis</tissue>
    </source>
</reference>
<evidence type="ECO:0000256" key="1">
    <source>
        <dbReference type="SAM" id="MobiDB-lite"/>
    </source>
</evidence>
<proteinExistence type="evidence at transcript level"/>
<dbReference type="EMBL" id="AK405652">
    <property type="protein sequence ID" value="BAM20832.1"/>
    <property type="molecule type" value="mRNA"/>
</dbReference>
<organism evidence="2">
    <name type="scientific">Papilio polytes</name>
    <name type="common">Common mormon</name>
    <name type="synonym">Swallowtail butterfly</name>
    <dbReference type="NCBI Taxonomy" id="76194"/>
    <lineage>
        <taxon>Eukaryota</taxon>
        <taxon>Metazoa</taxon>
        <taxon>Ecdysozoa</taxon>
        <taxon>Arthropoda</taxon>
        <taxon>Hexapoda</taxon>
        <taxon>Insecta</taxon>
        <taxon>Pterygota</taxon>
        <taxon>Neoptera</taxon>
        <taxon>Endopterygota</taxon>
        <taxon>Lepidoptera</taxon>
        <taxon>Glossata</taxon>
        <taxon>Ditrysia</taxon>
        <taxon>Papilionoidea</taxon>
        <taxon>Papilionidae</taxon>
        <taxon>Papilioninae</taxon>
        <taxon>Papilio</taxon>
    </lineage>
</organism>
<feature type="non-terminal residue" evidence="2">
    <location>
        <position position="1"/>
    </location>
</feature>